<name>A0A1G8NZP4_9BACI</name>
<gene>
    <name evidence="2" type="ORF">SAMN05216352_11356</name>
</gene>
<evidence type="ECO:0000256" key="1">
    <source>
        <dbReference type="SAM" id="Phobius"/>
    </source>
</evidence>
<dbReference type="EMBL" id="FNDU01000013">
    <property type="protein sequence ID" value="SDI85713.1"/>
    <property type="molecule type" value="Genomic_DNA"/>
</dbReference>
<dbReference type="InterPro" id="IPR010690">
    <property type="entry name" value="YqfD"/>
</dbReference>
<dbReference type="AlphaFoldDB" id="A0A1G8NZP4"/>
<organism evidence="2 3">
    <name type="scientific">Alteribacillus bidgolensis</name>
    <dbReference type="NCBI Taxonomy" id="930129"/>
    <lineage>
        <taxon>Bacteria</taxon>
        <taxon>Bacillati</taxon>
        <taxon>Bacillota</taxon>
        <taxon>Bacilli</taxon>
        <taxon>Bacillales</taxon>
        <taxon>Bacillaceae</taxon>
        <taxon>Alteribacillus</taxon>
    </lineage>
</organism>
<keyword evidence="1" id="KW-0472">Membrane</keyword>
<dbReference type="NCBIfam" id="TIGR02876">
    <property type="entry name" value="spore_yqfD"/>
    <property type="match status" value="1"/>
</dbReference>
<protein>
    <submittedName>
        <fullName evidence="2">Similar to stage IV sporulation protein</fullName>
    </submittedName>
</protein>
<dbReference type="STRING" id="930129.SAMN05216352_11356"/>
<proteinExistence type="predicted"/>
<keyword evidence="1" id="KW-1133">Transmembrane helix</keyword>
<evidence type="ECO:0000313" key="2">
    <source>
        <dbReference type="EMBL" id="SDI85713.1"/>
    </source>
</evidence>
<feature type="transmembrane region" description="Helical" evidence="1">
    <location>
        <begin position="86"/>
        <end position="107"/>
    </location>
</feature>
<keyword evidence="3" id="KW-1185">Reference proteome</keyword>
<accession>A0A1G8NZP4</accession>
<dbReference type="PIRSF" id="PIRSF029895">
    <property type="entry name" value="SpoIV"/>
    <property type="match status" value="1"/>
</dbReference>
<dbReference type="RefSeq" id="WP_170031492.1">
    <property type="nucleotide sequence ID" value="NZ_FNDU01000013.1"/>
</dbReference>
<evidence type="ECO:0000313" key="3">
    <source>
        <dbReference type="Proteomes" id="UP000199017"/>
    </source>
</evidence>
<reference evidence="2 3" key="1">
    <citation type="submission" date="2016-10" db="EMBL/GenBank/DDBJ databases">
        <authorList>
            <person name="de Groot N.N."/>
        </authorList>
    </citation>
    <scope>NUCLEOTIDE SEQUENCE [LARGE SCALE GENOMIC DNA]</scope>
    <source>
        <strain evidence="3">P4B,CCM 7963,CECT 7998,DSM 25260,IBRC-M 10614,KCTC 13821</strain>
    </source>
</reference>
<dbReference type="Pfam" id="PF06898">
    <property type="entry name" value="YqfD"/>
    <property type="match status" value="1"/>
</dbReference>
<dbReference type="Proteomes" id="UP000199017">
    <property type="component" value="Unassembled WGS sequence"/>
</dbReference>
<keyword evidence="1" id="KW-0812">Transmembrane</keyword>
<sequence length="393" mass="44585">MNRRHGPSDIYVKLTGNYTEAVVNQCLREGVIIKNITRAEGESMECFIPSSELSYLERIAEESDCEVEVLKVSLIEKYTTLMKKRAGFIAGMLMFIILLILLSQMIWKIEIEGAQPVLEHNIQKNLQEMGITTGTFAFFLPSPEEIQKEILEKTEGTTWIGVEKRGTTYHFEVVEQSLPEKETPPAPRHVIAKKTAVINTIYAEKGQVLVKRNELVHEGQILISGFIGKDKHARTVAAEGEVLGETWYKVSVEIPMKPQADTLTGKSEKKYFLKMFGYELPVWGFSAESAFEVYKKSERKYDLELWGKEFPINWNVTTFQESNIVNQSSSSKETLRQAKYAAENKIKSRLGGEAVIKEGKILHEESQNGKVKLVMHYQVLEDITSEAPIIQGE</sequence>